<dbReference type="KEGG" id="bgoe:IFJ75_13275"/>
<dbReference type="HAMAP" id="MF_00527">
    <property type="entry name" value="3MGH"/>
    <property type="match status" value="1"/>
</dbReference>
<keyword evidence="7" id="KW-1185">Reference proteome</keyword>
<keyword evidence="3 5" id="KW-0378">Hydrolase</keyword>
<keyword evidence="2 5" id="KW-0227">DNA damage</keyword>
<reference evidence="6" key="1">
    <citation type="submission" date="2020-09" db="EMBL/GenBank/DDBJ databases">
        <title>Brevundimonas sp. LVF2 isolated from a puddle in Goettingen, Germany.</title>
        <authorList>
            <person name="Friedrich I."/>
            <person name="Klassen A."/>
            <person name="Hannes N."/>
            <person name="Schneider D."/>
            <person name="Hertel R."/>
            <person name="Daniel R."/>
        </authorList>
    </citation>
    <scope>NUCLEOTIDE SEQUENCE</scope>
    <source>
        <strain evidence="6">LVF2</strain>
    </source>
</reference>
<evidence type="ECO:0000313" key="6">
    <source>
        <dbReference type="EMBL" id="QTC93340.1"/>
    </source>
</evidence>
<name>A0A975H052_9CAUL</name>
<evidence type="ECO:0000256" key="2">
    <source>
        <dbReference type="ARBA" id="ARBA00022763"/>
    </source>
</evidence>
<protein>
    <recommendedName>
        <fullName evidence="5">Putative 3-methyladenine DNA glycosylase</fullName>
        <ecNumber evidence="5">3.2.2.-</ecNumber>
    </recommendedName>
</protein>
<dbReference type="CDD" id="cd00540">
    <property type="entry name" value="AAG"/>
    <property type="match status" value="1"/>
</dbReference>
<gene>
    <name evidence="6" type="ORF">IFJ75_13275</name>
</gene>
<evidence type="ECO:0000256" key="5">
    <source>
        <dbReference type="HAMAP-Rule" id="MF_00527"/>
    </source>
</evidence>
<organism evidence="6 7">
    <name type="scientific">Brevundimonas goettingensis</name>
    <dbReference type="NCBI Taxonomy" id="2774190"/>
    <lineage>
        <taxon>Bacteria</taxon>
        <taxon>Pseudomonadati</taxon>
        <taxon>Pseudomonadota</taxon>
        <taxon>Alphaproteobacteria</taxon>
        <taxon>Caulobacterales</taxon>
        <taxon>Caulobacteraceae</taxon>
        <taxon>Brevundimonas</taxon>
    </lineage>
</organism>
<keyword evidence="4 5" id="KW-0234">DNA repair</keyword>
<dbReference type="EMBL" id="CP062222">
    <property type="protein sequence ID" value="QTC93340.1"/>
    <property type="molecule type" value="Genomic_DNA"/>
</dbReference>
<dbReference type="GO" id="GO:0003905">
    <property type="term" value="F:alkylbase DNA N-glycosylase activity"/>
    <property type="evidence" value="ECO:0007669"/>
    <property type="project" value="InterPro"/>
</dbReference>
<dbReference type="Pfam" id="PF02245">
    <property type="entry name" value="Pur_DNA_glyco"/>
    <property type="match status" value="1"/>
</dbReference>
<dbReference type="Proteomes" id="UP000663918">
    <property type="component" value="Chromosome"/>
</dbReference>
<evidence type="ECO:0000313" key="7">
    <source>
        <dbReference type="Proteomes" id="UP000663918"/>
    </source>
</evidence>
<dbReference type="PANTHER" id="PTHR10429">
    <property type="entry name" value="DNA-3-METHYLADENINE GLYCOSYLASE"/>
    <property type="match status" value="1"/>
</dbReference>
<evidence type="ECO:0000256" key="1">
    <source>
        <dbReference type="ARBA" id="ARBA00009232"/>
    </source>
</evidence>
<dbReference type="EC" id="3.2.2.-" evidence="5"/>
<dbReference type="NCBIfam" id="TIGR00567">
    <property type="entry name" value="3mg"/>
    <property type="match status" value="1"/>
</dbReference>
<accession>A0A975H052</accession>
<proteinExistence type="inferred from homology"/>
<dbReference type="InterPro" id="IPR011034">
    <property type="entry name" value="Formyl_transferase-like_C_sf"/>
</dbReference>
<dbReference type="Gene3D" id="3.10.300.10">
    <property type="entry name" value="Methylpurine-DNA glycosylase (MPG)"/>
    <property type="match status" value="1"/>
</dbReference>
<dbReference type="PANTHER" id="PTHR10429:SF0">
    <property type="entry name" value="DNA-3-METHYLADENINE GLYCOSYLASE"/>
    <property type="match status" value="1"/>
</dbReference>
<dbReference type="GO" id="GO:0006284">
    <property type="term" value="P:base-excision repair"/>
    <property type="evidence" value="ECO:0007669"/>
    <property type="project" value="InterPro"/>
</dbReference>
<sequence>MLGSPAPEVAARLIGAHLEVNGVGGVIVETEAYDALDPASHSFVGRTRRNAPMFGPVGGAYVYRIYGLHWCFNVVCNAQAPGSAVLIRALEPVLGIDAMMERRGTTGLRELCAGPGRLCQALGVTGVLNGMPVTQAPFRLTLAQDVRVVSGPRIGIRRGVSTPWRFGLSGSAFLSRPMP</sequence>
<keyword evidence="6" id="KW-0326">Glycosidase</keyword>
<comment type="similarity">
    <text evidence="1 5">Belongs to the DNA glycosylase MPG family.</text>
</comment>
<evidence type="ECO:0000256" key="3">
    <source>
        <dbReference type="ARBA" id="ARBA00022801"/>
    </source>
</evidence>
<dbReference type="NCBIfam" id="NF002003">
    <property type="entry name" value="PRK00802.1-3"/>
    <property type="match status" value="1"/>
</dbReference>
<dbReference type="SUPFAM" id="SSF50486">
    <property type="entry name" value="FMT C-terminal domain-like"/>
    <property type="match status" value="1"/>
</dbReference>
<dbReference type="InterPro" id="IPR036995">
    <property type="entry name" value="MPG_sf"/>
</dbReference>
<dbReference type="InterPro" id="IPR003180">
    <property type="entry name" value="MPG"/>
</dbReference>
<dbReference type="AlphaFoldDB" id="A0A975H052"/>
<evidence type="ECO:0000256" key="4">
    <source>
        <dbReference type="ARBA" id="ARBA00023204"/>
    </source>
</evidence>
<dbReference type="GO" id="GO:0003677">
    <property type="term" value="F:DNA binding"/>
    <property type="evidence" value="ECO:0007669"/>
    <property type="project" value="InterPro"/>
</dbReference>